<protein>
    <submittedName>
        <fullName evidence="1">Uncharacterized protein</fullName>
    </submittedName>
</protein>
<keyword evidence="2" id="KW-1185">Reference proteome</keyword>
<evidence type="ECO:0000313" key="2">
    <source>
        <dbReference type="Proteomes" id="UP001205046"/>
    </source>
</evidence>
<sequence>MSDQTFNLSAEENRKVIEKVGLIKTRRALEEVCAKTDPQEDYRAVLDRAYELGFVANNDGSVDFPDPVIIGDTAFDYIIDVDNITNPERDDLPVTVGEEERSTTIGGGTDGSDFSVASIDTSRWGSSYYWLSASNVPQNVYHASNTYTSGIYNRYNIRHLFHGNRATRARTSFWFQTELQGNGYWAWTDWRYARSTGSWVRDMHCRRAQFEAL</sequence>
<reference evidence="1 2" key="1">
    <citation type="submission" date="2022-04" db="EMBL/GenBank/DDBJ databases">
        <title>Human microbiome associated bacterial genomes.</title>
        <authorList>
            <person name="Sandstrom S."/>
            <person name="Salamzade R."/>
            <person name="Kalan L.R."/>
        </authorList>
    </citation>
    <scope>NUCLEOTIDE SEQUENCE [LARGE SCALE GENOMIC DNA]</scope>
    <source>
        <strain evidence="2">p3-SID767</strain>
    </source>
</reference>
<evidence type="ECO:0000313" key="1">
    <source>
        <dbReference type="EMBL" id="MCT1607144.1"/>
    </source>
</evidence>
<proteinExistence type="predicted"/>
<dbReference type="Proteomes" id="UP001205046">
    <property type="component" value="Unassembled WGS sequence"/>
</dbReference>
<dbReference type="RefSeq" id="WP_260073149.1">
    <property type="nucleotide sequence ID" value="NZ_JALXMO010000016.1"/>
</dbReference>
<dbReference type="EMBL" id="JALXMO010000016">
    <property type="protein sequence ID" value="MCT1607144.1"/>
    <property type="molecule type" value="Genomic_DNA"/>
</dbReference>
<comment type="caution">
    <text evidence="1">The sequence shown here is derived from an EMBL/GenBank/DDBJ whole genome shotgun (WGS) entry which is preliminary data.</text>
</comment>
<gene>
    <name evidence="1" type="ORF">M3B43_07355</name>
</gene>
<organism evidence="1 2">
    <name type="scientific">Nesterenkonia massiliensis</name>
    <dbReference type="NCBI Taxonomy" id="1232429"/>
    <lineage>
        <taxon>Bacteria</taxon>
        <taxon>Bacillati</taxon>
        <taxon>Actinomycetota</taxon>
        <taxon>Actinomycetes</taxon>
        <taxon>Micrococcales</taxon>
        <taxon>Micrococcaceae</taxon>
        <taxon>Nesterenkonia</taxon>
    </lineage>
</organism>
<name>A0ABT2HRH3_9MICC</name>
<accession>A0ABT2HRH3</accession>